<keyword evidence="5" id="KW-1185">Reference proteome</keyword>
<accession>A0ABZ1C2V2</accession>
<organism evidence="4 5">
    <name type="scientific">Actomonas aquatica</name>
    <dbReference type="NCBI Taxonomy" id="2866162"/>
    <lineage>
        <taxon>Bacteria</taxon>
        <taxon>Pseudomonadati</taxon>
        <taxon>Verrucomicrobiota</taxon>
        <taxon>Opitutia</taxon>
        <taxon>Opitutales</taxon>
        <taxon>Opitutaceae</taxon>
        <taxon>Actomonas</taxon>
    </lineage>
</organism>
<evidence type="ECO:0000313" key="4">
    <source>
        <dbReference type="EMBL" id="WRQ85685.1"/>
    </source>
</evidence>
<dbReference type="SUPFAM" id="SSF51735">
    <property type="entry name" value="NAD(P)-binding Rossmann-fold domains"/>
    <property type="match status" value="1"/>
</dbReference>
<dbReference type="InterPro" id="IPR008354">
    <property type="entry name" value="Glc-Fru_OxRdtase_bac"/>
</dbReference>
<dbReference type="PRINTS" id="PR01775">
    <property type="entry name" value="GLFROXRDTASE"/>
</dbReference>
<keyword evidence="1" id="KW-0560">Oxidoreductase</keyword>
<dbReference type="Gene3D" id="3.40.50.720">
    <property type="entry name" value="NAD(P)-binding Rossmann-like Domain"/>
    <property type="match status" value="1"/>
</dbReference>
<proteinExistence type="predicted"/>
<evidence type="ECO:0000259" key="2">
    <source>
        <dbReference type="Pfam" id="PF01408"/>
    </source>
</evidence>
<dbReference type="InterPro" id="IPR050463">
    <property type="entry name" value="Gfo/Idh/MocA_oxidrdct_glycsds"/>
</dbReference>
<dbReference type="Proteomes" id="UP000738431">
    <property type="component" value="Chromosome"/>
</dbReference>
<sequence>MNAYPAPPLSSRRRFLAQSLIGGVGLGLGLSRRLYAQDVLAGRRKLGVALIGLGGYSTGQLGPALRETRFCELRGVVTGDPHGKGRRWARDYGFPESSIYDYDTMHRIADNPDIDIVYSVTPPGLHERDVLAGAASGKHVICEKPMATSVAECDRMIAACEEAGVRLSMGYRLHFHPYHQRVKALAAEAAWGGPIAMQGGFGYRMGTGYDWRVNKALAGGGQLPNTGIYVIQSALMAKGGEMPMAVTASEPPKTRPEYFSEVEETINWTFEWADGSKLEGTSSGVEGSNHFAATAANQALRLQPAFSYDRLRMELDGETLASMDGFNQQAHQMDAFAAAILTDGEDIVPAAMGRRDMVLIDAIYRASASGQAVAL</sequence>
<dbReference type="PANTHER" id="PTHR43818">
    <property type="entry name" value="BCDNA.GH03377"/>
    <property type="match status" value="1"/>
</dbReference>
<feature type="domain" description="Gfo/Idh/MocA-like oxidoreductase N-terminal" evidence="2">
    <location>
        <begin position="47"/>
        <end position="171"/>
    </location>
</feature>
<dbReference type="PANTHER" id="PTHR43818:SF11">
    <property type="entry name" value="BCDNA.GH03377"/>
    <property type="match status" value="1"/>
</dbReference>
<reference evidence="4 5" key="1">
    <citation type="submission" date="2021-08" db="EMBL/GenBank/DDBJ databases">
        <authorList>
            <person name="Zhang D."/>
            <person name="Zhang A."/>
            <person name="Wang L."/>
        </authorList>
    </citation>
    <scope>NUCLEOTIDE SEQUENCE [LARGE SCALE GENOMIC DNA]</scope>
    <source>
        <strain evidence="4 5">WL0086</strain>
    </source>
</reference>
<dbReference type="PROSITE" id="PS51318">
    <property type="entry name" value="TAT"/>
    <property type="match status" value="1"/>
</dbReference>
<protein>
    <submittedName>
        <fullName evidence="4">Gfo/Idh/MocA family oxidoreductase</fullName>
    </submittedName>
</protein>
<reference evidence="4 5" key="2">
    <citation type="submission" date="2023-12" db="EMBL/GenBank/DDBJ databases">
        <title>Description of an unclassified Opitutus bacterium of Verrucomicrobiota.</title>
        <authorList>
            <person name="Zhang D.-F."/>
        </authorList>
    </citation>
    <scope>NUCLEOTIDE SEQUENCE [LARGE SCALE GENOMIC DNA]</scope>
    <source>
        <strain evidence="4 5">WL0086</strain>
    </source>
</reference>
<dbReference type="Pfam" id="PF22725">
    <property type="entry name" value="GFO_IDH_MocA_C3"/>
    <property type="match status" value="1"/>
</dbReference>
<evidence type="ECO:0000313" key="5">
    <source>
        <dbReference type="Proteomes" id="UP000738431"/>
    </source>
</evidence>
<dbReference type="Pfam" id="PF01408">
    <property type="entry name" value="GFO_IDH_MocA"/>
    <property type="match status" value="1"/>
</dbReference>
<evidence type="ECO:0000259" key="3">
    <source>
        <dbReference type="Pfam" id="PF22725"/>
    </source>
</evidence>
<dbReference type="EMBL" id="CP139781">
    <property type="protein sequence ID" value="WRQ85685.1"/>
    <property type="molecule type" value="Genomic_DNA"/>
</dbReference>
<name>A0ABZ1C2V2_9BACT</name>
<dbReference type="SUPFAM" id="SSF55347">
    <property type="entry name" value="Glyceraldehyde-3-phosphate dehydrogenase-like, C-terminal domain"/>
    <property type="match status" value="1"/>
</dbReference>
<feature type="domain" description="GFO/IDH/MocA-like oxidoreductase" evidence="3">
    <location>
        <begin position="179"/>
        <end position="284"/>
    </location>
</feature>
<dbReference type="Gene3D" id="3.30.360.10">
    <property type="entry name" value="Dihydrodipicolinate Reductase, domain 2"/>
    <property type="match status" value="1"/>
</dbReference>
<gene>
    <name evidence="4" type="ORF">K1X11_012805</name>
</gene>
<dbReference type="RefSeq" id="WP_221032774.1">
    <property type="nucleotide sequence ID" value="NZ_CP139781.1"/>
</dbReference>
<dbReference type="InterPro" id="IPR036291">
    <property type="entry name" value="NAD(P)-bd_dom_sf"/>
</dbReference>
<dbReference type="InterPro" id="IPR000683">
    <property type="entry name" value="Gfo/Idh/MocA-like_OxRdtase_N"/>
</dbReference>
<dbReference type="InterPro" id="IPR055170">
    <property type="entry name" value="GFO_IDH_MocA-like_dom"/>
</dbReference>
<evidence type="ECO:0000256" key="1">
    <source>
        <dbReference type="ARBA" id="ARBA00023002"/>
    </source>
</evidence>
<dbReference type="InterPro" id="IPR006311">
    <property type="entry name" value="TAT_signal"/>
</dbReference>